<evidence type="ECO:0000313" key="10">
    <source>
        <dbReference type="Proteomes" id="UP000316473"/>
    </source>
</evidence>
<evidence type="ECO:0000256" key="4">
    <source>
        <dbReference type="ARBA" id="ARBA00022692"/>
    </source>
</evidence>
<accession>A0A4Y1YS16</accession>
<dbReference type="Pfam" id="PF02397">
    <property type="entry name" value="Bac_transf"/>
    <property type="match status" value="1"/>
</dbReference>
<evidence type="ECO:0000256" key="1">
    <source>
        <dbReference type="ARBA" id="ARBA00004141"/>
    </source>
</evidence>
<evidence type="ECO:0000256" key="5">
    <source>
        <dbReference type="ARBA" id="ARBA00022989"/>
    </source>
</evidence>
<name>A0A4Y1YS16_9PROT</name>
<dbReference type="EMBL" id="AP019755">
    <property type="protein sequence ID" value="BBL35913.1"/>
    <property type="molecule type" value="Genomic_DNA"/>
</dbReference>
<evidence type="ECO:0000313" key="9">
    <source>
        <dbReference type="EMBL" id="BBL35913.1"/>
    </source>
</evidence>
<dbReference type="InterPro" id="IPR003362">
    <property type="entry name" value="Bact_transf"/>
</dbReference>
<dbReference type="NCBIfam" id="TIGR03025">
    <property type="entry name" value="EPS_sugtrans"/>
    <property type="match status" value="1"/>
</dbReference>
<dbReference type="InterPro" id="IPR017475">
    <property type="entry name" value="EPS_sugar_tfrase"/>
</dbReference>
<gene>
    <name evidence="9" type="ORF">Nstercoris_02192</name>
</gene>
<keyword evidence="3" id="KW-0808">Transferase</keyword>
<dbReference type="PANTHER" id="PTHR30576">
    <property type="entry name" value="COLANIC BIOSYNTHESIS UDP-GLUCOSE LIPID CARRIER TRANSFERASE"/>
    <property type="match status" value="1"/>
</dbReference>
<comment type="similarity">
    <text evidence="2">Belongs to the bacterial sugar transferase family.</text>
</comment>
<dbReference type="AlphaFoldDB" id="A0A4Y1YS16"/>
<feature type="domain" description="Bacterial sugar transferase" evidence="8">
    <location>
        <begin position="277"/>
        <end position="460"/>
    </location>
</feature>
<evidence type="ECO:0000256" key="7">
    <source>
        <dbReference type="SAM" id="Phobius"/>
    </source>
</evidence>
<evidence type="ECO:0000256" key="6">
    <source>
        <dbReference type="ARBA" id="ARBA00023136"/>
    </source>
</evidence>
<dbReference type="PANTHER" id="PTHR30576:SF0">
    <property type="entry name" value="UNDECAPRENYL-PHOSPHATE N-ACETYLGALACTOSAMINYL 1-PHOSPHATE TRANSFERASE-RELATED"/>
    <property type="match status" value="1"/>
</dbReference>
<feature type="transmembrane region" description="Helical" evidence="7">
    <location>
        <begin position="282"/>
        <end position="305"/>
    </location>
</feature>
<comment type="subcellular location">
    <subcellularLocation>
        <location evidence="1">Membrane</location>
        <topology evidence="1">Multi-pass membrane protein</topology>
    </subcellularLocation>
</comment>
<feature type="transmembrane region" description="Helical" evidence="7">
    <location>
        <begin position="445"/>
        <end position="462"/>
    </location>
</feature>
<sequence length="466" mass="52554">MLIQISNHYISRFSVLLASIEALALLGVFFAGAAIRFLQWDGTASELFTSQLPGAFTFTFVTIASMAALGMYQVEGKQDFEGILLRLLPSLALGFAVITLIFYLFPDLYFGRGLLAIVMLLALLLILLIRLCFFRWSGLNNLRYRALVLGTDTNAGELFNLINRNSGLANSMIVGFVPLDKEARHVPVDMIIAKTGSLISLVNQYNINEIIVTARERRGGTYPIQELLECRIHGIKVVDLVRFYERESGHLRMDSLYPSWLVFGSGFNQGVLRTFIKRLFDIIASLLLLAVTLPIMLLTALFIAIEDGLPIFYRQERVGLAGKTYQVIKFRSMFKDAEKGGKPQWAVTDDPRVTRIGKIIRKLRIDELPQIINVLKGEMSFVGPRPERPHFVDMLTAQVPYYNLRHSIKPGITGWAQVRYPYGASIDDAIEKLQYDLYYVKNHSLFLDFIILINTVGVVLLSKGSR</sequence>
<organism evidence="9 10">
    <name type="scientific">Nitrosomonas stercoris</name>
    <dbReference type="NCBI Taxonomy" id="1444684"/>
    <lineage>
        <taxon>Bacteria</taxon>
        <taxon>Pseudomonadati</taxon>
        <taxon>Pseudomonadota</taxon>
        <taxon>Betaproteobacteria</taxon>
        <taxon>Nitrosomonadales</taxon>
        <taxon>Nitrosomonadaceae</taxon>
        <taxon>Nitrosomonas</taxon>
    </lineage>
</organism>
<evidence type="ECO:0000256" key="2">
    <source>
        <dbReference type="ARBA" id="ARBA00006464"/>
    </source>
</evidence>
<dbReference type="InterPro" id="IPR017464">
    <property type="entry name" value="Sugar_tfrase_EpsB_2"/>
</dbReference>
<dbReference type="Pfam" id="PF13727">
    <property type="entry name" value="CoA_binding_3"/>
    <property type="match status" value="1"/>
</dbReference>
<dbReference type="NCBIfam" id="TIGR03013">
    <property type="entry name" value="EpsB_2"/>
    <property type="match status" value="1"/>
</dbReference>
<protein>
    <recommendedName>
        <fullName evidence="8">Bacterial sugar transferase domain-containing protein</fullName>
    </recommendedName>
</protein>
<dbReference type="GO" id="GO:0016020">
    <property type="term" value="C:membrane"/>
    <property type="evidence" value="ECO:0007669"/>
    <property type="project" value="UniProtKB-SubCell"/>
</dbReference>
<evidence type="ECO:0000259" key="8">
    <source>
        <dbReference type="Pfam" id="PF02397"/>
    </source>
</evidence>
<keyword evidence="10" id="KW-1185">Reference proteome</keyword>
<dbReference type="Proteomes" id="UP000316473">
    <property type="component" value="Chromosome"/>
</dbReference>
<keyword evidence="5 7" id="KW-1133">Transmembrane helix</keyword>
<feature type="transmembrane region" description="Helical" evidence="7">
    <location>
        <begin position="111"/>
        <end position="133"/>
    </location>
</feature>
<evidence type="ECO:0000256" key="3">
    <source>
        <dbReference type="ARBA" id="ARBA00022679"/>
    </source>
</evidence>
<keyword evidence="4 7" id="KW-0812">Transmembrane</keyword>
<dbReference type="GO" id="GO:0016780">
    <property type="term" value="F:phosphotransferase activity, for other substituted phosphate groups"/>
    <property type="evidence" value="ECO:0007669"/>
    <property type="project" value="TreeGrafter"/>
</dbReference>
<feature type="transmembrane region" description="Helical" evidence="7">
    <location>
        <begin position="55"/>
        <end position="72"/>
    </location>
</feature>
<proteinExistence type="inferred from homology"/>
<keyword evidence="6 7" id="KW-0472">Membrane</keyword>
<feature type="transmembrane region" description="Helical" evidence="7">
    <location>
        <begin position="84"/>
        <end position="105"/>
    </location>
</feature>
<feature type="transmembrane region" description="Helical" evidence="7">
    <location>
        <begin position="12"/>
        <end position="35"/>
    </location>
</feature>
<dbReference type="KEGG" id="nst:Nstercoris_02192"/>
<reference evidence="9 10" key="1">
    <citation type="submission" date="2019-06" db="EMBL/GenBank/DDBJ databases">
        <title>Nitrosomonas stercoris KYUHI-S whole genome shotgun sequence.</title>
        <authorList>
            <person name="Nakagawa T."/>
            <person name="Tsuchiya Y."/>
            <person name="Takahashi R."/>
        </authorList>
    </citation>
    <scope>NUCLEOTIDE SEQUENCE [LARGE SCALE GENOMIC DNA]</scope>
    <source>
        <strain evidence="9 10">KYUHI-S</strain>
    </source>
</reference>